<dbReference type="GO" id="GO:0003677">
    <property type="term" value="F:DNA binding"/>
    <property type="evidence" value="ECO:0007669"/>
    <property type="project" value="UniProtKB-KW"/>
</dbReference>
<dbReference type="InterPro" id="IPR011663">
    <property type="entry name" value="UTRA"/>
</dbReference>
<dbReference type="PROSITE" id="PS50949">
    <property type="entry name" value="HTH_GNTR"/>
    <property type="match status" value="1"/>
</dbReference>
<dbReference type="SMART" id="SM00866">
    <property type="entry name" value="UTRA"/>
    <property type="match status" value="1"/>
</dbReference>
<dbReference type="PRINTS" id="PR00035">
    <property type="entry name" value="HTHGNTR"/>
</dbReference>
<proteinExistence type="predicted"/>
<dbReference type="SUPFAM" id="SSF64288">
    <property type="entry name" value="Chorismate lyase-like"/>
    <property type="match status" value="1"/>
</dbReference>
<organism evidence="5">
    <name type="scientific">freshwater metagenome</name>
    <dbReference type="NCBI Taxonomy" id="449393"/>
    <lineage>
        <taxon>unclassified sequences</taxon>
        <taxon>metagenomes</taxon>
        <taxon>ecological metagenomes</taxon>
    </lineage>
</organism>
<dbReference type="GO" id="GO:0003700">
    <property type="term" value="F:DNA-binding transcription factor activity"/>
    <property type="evidence" value="ECO:0007669"/>
    <property type="project" value="InterPro"/>
</dbReference>
<dbReference type="PANTHER" id="PTHR44846:SF1">
    <property type="entry name" value="MANNOSYL-D-GLYCERATE TRANSPORT_METABOLISM SYSTEM REPRESSOR MNGR-RELATED"/>
    <property type="match status" value="1"/>
</dbReference>
<dbReference type="EMBL" id="CAEZWW010000171">
    <property type="protein sequence ID" value="CAB4681371.1"/>
    <property type="molecule type" value="Genomic_DNA"/>
</dbReference>
<evidence type="ECO:0000256" key="1">
    <source>
        <dbReference type="ARBA" id="ARBA00023015"/>
    </source>
</evidence>
<dbReference type="Gene3D" id="1.10.10.10">
    <property type="entry name" value="Winged helix-like DNA-binding domain superfamily/Winged helix DNA-binding domain"/>
    <property type="match status" value="1"/>
</dbReference>
<accession>A0A6J6N408</accession>
<feature type="domain" description="HTH gntR-type" evidence="4">
    <location>
        <begin position="18"/>
        <end position="84"/>
    </location>
</feature>
<dbReference type="SUPFAM" id="SSF46785">
    <property type="entry name" value="Winged helix' DNA-binding domain"/>
    <property type="match status" value="1"/>
</dbReference>
<dbReference type="GO" id="GO:0045892">
    <property type="term" value="P:negative regulation of DNA-templated transcription"/>
    <property type="evidence" value="ECO:0007669"/>
    <property type="project" value="TreeGrafter"/>
</dbReference>
<evidence type="ECO:0000256" key="2">
    <source>
        <dbReference type="ARBA" id="ARBA00023125"/>
    </source>
</evidence>
<dbReference type="InterPro" id="IPR050679">
    <property type="entry name" value="Bact_HTH_transcr_reg"/>
</dbReference>
<dbReference type="SMART" id="SM00345">
    <property type="entry name" value="HTH_GNTR"/>
    <property type="match status" value="1"/>
</dbReference>
<dbReference type="InterPro" id="IPR036388">
    <property type="entry name" value="WH-like_DNA-bd_sf"/>
</dbReference>
<dbReference type="Pfam" id="PF00392">
    <property type="entry name" value="GntR"/>
    <property type="match status" value="1"/>
</dbReference>
<dbReference type="AlphaFoldDB" id="A0A6J6N408"/>
<dbReference type="InterPro" id="IPR028978">
    <property type="entry name" value="Chorismate_lyase_/UTRA_dom_sf"/>
</dbReference>
<sequence length="257" mass="28164">MPNAFVTKKTVLEPIGVIPREAQATASLRSAIESGAFETQLPSENELCQQLGVSRSTVRAAVQSLIEQGLVTKQRGSRTLVNMRVSQLKLPLNAGIGFWDLISQAGHQPSTKNEVVLEREASADIAENLECEPGTPVKVISRLFCADGEPAIYLEDMFLSSLLKKAPKLDSLPTSIYDFAEANLVSPIGYTIAELIPMASNAFTVEKLSLPAGTPLLHLIERHFQANDHPVVASYVWVVDEYVRFSVYGRKRREGVT</sequence>
<dbReference type="CDD" id="cd07377">
    <property type="entry name" value="WHTH_GntR"/>
    <property type="match status" value="1"/>
</dbReference>
<keyword evidence="3" id="KW-0804">Transcription</keyword>
<dbReference type="InterPro" id="IPR036390">
    <property type="entry name" value="WH_DNA-bd_sf"/>
</dbReference>
<reference evidence="5" key="1">
    <citation type="submission" date="2020-05" db="EMBL/GenBank/DDBJ databases">
        <authorList>
            <person name="Chiriac C."/>
            <person name="Salcher M."/>
            <person name="Ghai R."/>
            <person name="Kavagutti S V."/>
        </authorList>
    </citation>
    <scope>NUCLEOTIDE SEQUENCE</scope>
</reference>
<keyword evidence="2" id="KW-0238">DNA-binding</keyword>
<evidence type="ECO:0000313" key="5">
    <source>
        <dbReference type="EMBL" id="CAB4681371.1"/>
    </source>
</evidence>
<protein>
    <submittedName>
        <fullName evidence="5">Unannotated protein</fullName>
    </submittedName>
</protein>
<gene>
    <name evidence="5" type="ORF">UFOPK2310_01250</name>
</gene>
<keyword evidence="1" id="KW-0805">Transcription regulation</keyword>
<dbReference type="PANTHER" id="PTHR44846">
    <property type="entry name" value="MANNOSYL-D-GLYCERATE TRANSPORT/METABOLISM SYSTEM REPRESSOR MNGR-RELATED"/>
    <property type="match status" value="1"/>
</dbReference>
<dbReference type="Gene3D" id="3.40.1410.10">
    <property type="entry name" value="Chorismate lyase-like"/>
    <property type="match status" value="1"/>
</dbReference>
<name>A0A6J6N408_9ZZZZ</name>
<dbReference type="Pfam" id="PF07702">
    <property type="entry name" value="UTRA"/>
    <property type="match status" value="1"/>
</dbReference>
<evidence type="ECO:0000259" key="4">
    <source>
        <dbReference type="PROSITE" id="PS50949"/>
    </source>
</evidence>
<dbReference type="InterPro" id="IPR000524">
    <property type="entry name" value="Tscrpt_reg_HTH_GntR"/>
</dbReference>
<evidence type="ECO:0000256" key="3">
    <source>
        <dbReference type="ARBA" id="ARBA00023163"/>
    </source>
</evidence>